<organism evidence="1">
    <name type="scientific">bioreactor metagenome</name>
    <dbReference type="NCBI Taxonomy" id="1076179"/>
    <lineage>
        <taxon>unclassified sequences</taxon>
        <taxon>metagenomes</taxon>
        <taxon>ecological metagenomes</taxon>
    </lineage>
</organism>
<name>A0A644YA19_9ZZZZ</name>
<gene>
    <name evidence="1" type="ORF">SDC9_71649</name>
</gene>
<reference evidence="1" key="1">
    <citation type="submission" date="2019-08" db="EMBL/GenBank/DDBJ databases">
        <authorList>
            <person name="Kucharzyk K."/>
            <person name="Murdoch R.W."/>
            <person name="Higgins S."/>
            <person name="Loffler F."/>
        </authorList>
    </citation>
    <scope>NUCLEOTIDE SEQUENCE</scope>
</reference>
<sequence>MIFYKVYLKIRLSMNQSVCTKRKWGCLWYELHHFESGLIFGPFLESECFPIENITLYKNIGNGVKMVEVVLCRPNTLKEPVLWMVEAKHSSPHPGNVQDFSDFIHEIKEKMVNALSLCFAAILKRHPVDKGIVPASIQSIDLSLCKVRCILVLNGYPEAWLPPIQDALRASLSPTNKTWNLDPNSVVVLNENLAARYRLLQAT</sequence>
<protein>
    <submittedName>
        <fullName evidence="1">Uncharacterized protein</fullName>
    </submittedName>
</protein>
<proteinExistence type="predicted"/>
<dbReference type="EMBL" id="VSSQ01004428">
    <property type="protein sequence ID" value="MPM25159.1"/>
    <property type="molecule type" value="Genomic_DNA"/>
</dbReference>
<accession>A0A644YA19</accession>
<comment type="caution">
    <text evidence="1">The sequence shown here is derived from an EMBL/GenBank/DDBJ whole genome shotgun (WGS) entry which is preliminary data.</text>
</comment>
<dbReference type="AlphaFoldDB" id="A0A644YA19"/>
<evidence type="ECO:0000313" key="1">
    <source>
        <dbReference type="EMBL" id="MPM25159.1"/>
    </source>
</evidence>